<proteinExistence type="predicted"/>
<dbReference type="EMBL" id="FRBK01000042">
    <property type="protein sequence ID" value="SHN34090.1"/>
    <property type="molecule type" value="Genomic_DNA"/>
</dbReference>
<accession>A0A9X8N9L6</accession>
<comment type="caution">
    <text evidence="1">The sequence shown here is derived from an EMBL/GenBank/DDBJ whole genome shotgun (WGS) entry which is preliminary data.</text>
</comment>
<protein>
    <submittedName>
        <fullName evidence="1">Uncharacterized protein</fullName>
    </submittedName>
</protein>
<reference evidence="2" key="1">
    <citation type="submission" date="2016-11" db="EMBL/GenBank/DDBJ databases">
        <authorList>
            <person name="Jaros S."/>
            <person name="Januszkiewicz K."/>
            <person name="Wedrychowicz H."/>
        </authorList>
    </citation>
    <scope>NUCLEOTIDE SEQUENCE [LARGE SCALE GENOMIC DNA]</scope>
    <source>
        <strain evidence="2">CGMCC 4.3555</strain>
    </source>
</reference>
<gene>
    <name evidence="1" type="ORF">SAMN05216268_1424</name>
</gene>
<dbReference type="Proteomes" id="UP000184388">
    <property type="component" value="Unassembled WGS sequence"/>
</dbReference>
<evidence type="ECO:0000313" key="2">
    <source>
        <dbReference type="Proteomes" id="UP000184388"/>
    </source>
</evidence>
<dbReference type="AlphaFoldDB" id="A0A9X8N9L6"/>
<sequence length="44" mass="4721">MVDTWLVTAVGRIEVWQIVTSASGGSVRRSVLGIAQLQYPTFAG</sequence>
<evidence type="ECO:0000313" key="1">
    <source>
        <dbReference type="EMBL" id="SHN34090.1"/>
    </source>
</evidence>
<name>A0A9X8N9L6_9ACTN</name>
<organism evidence="1 2">
    <name type="scientific">Streptomyces yunnanensis</name>
    <dbReference type="NCBI Taxonomy" id="156453"/>
    <lineage>
        <taxon>Bacteria</taxon>
        <taxon>Bacillati</taxon>
        <taxon>Actinomycetota</taxon>
        <taxon>Actinomycetes</taxon>
        <taxon>Kitasatosporales</taxon>
        <taxon>Streptomycetaceae</taxon>
        <taxon>Streptomyces</taxon>
    </lineage>
</organism>